<evidence type="ECO:0000259" key="2">
    <source>
        <dbReference type="PROSITE" id="PS50967"/>
    </source>
</evidence>
<dbReference type="Pfam" id="PF01612">
    <property type="entry name" value="DNA_pol_A_exo1"/>
    <property type="match status" value="1"/>
</dbReference>
<feature type="domain" description="HRDC" evidence="2">
    <location>
        <begin position="249"/>
        <end position="329"/>
    </location>
</feature>
<dbReference type="EMBL" id="JACCBU010000001">
    <property type="protein sequence ID" value="NYE68842.1"/>
    <property type="molecule type" value="Genomic_DNA"/>
</dbReference>
<dbReference type="Proteomes" id="UP000569914">
    <property type="component" value="Unassembled WGS sequence"/>
</dbReference>
<keyword evidence="3" id="KW-0378">Hydrolase</keyword>
<dbReference type="PANTHER" id="PTHR47649:SF1">
    <property type="entry name" value="RIBONUCLEASE D"/>
    <property type="match status" value="1"/>
</dbReference>
<reference evidence="3 4" key="1">
    <citation type="submission" date="2020-07" db="EMBL/GenBank/DDBJ databases">
        <title>Sequencing the genomes of 1000 actinobacteria strains.</title>
        <authorList>
            <person name="Klenk H.-P."/>
        </authorList>
    </citation>
    <scope>NUCLEOTIDE SEQUENCE [LARGE SCALE GENOMIC DNA]</scope>
    <source>
        <strain evidence="3 4">DSM 22083</strain>
    </source>
</reference>
<dbReference type="InterPro" id="IPR041605">
    <property type="entry name" value="Exo_C"/>
</dbReference>
<dbReference type="InterPro" id="IPR010997">
    <property type="entry name" value="HRDC-like_sf"/>
</dbReference>
<evidence type="ECO:0000256" key="1">
    <source>
        <dbReference type="SAM" id="MobiDB-lite"/>
    </source>
</evidence>
<dbReference type="SMART" id="SM00474">
    <property type="entry name" value="35EXOc"/>
    <property type="match status" value="1"/>
</dbReference>
<dbReference type="GO" id="GO:0000166">
    <property type="term" value="F:nucleotide binding"/>
    <property type="evidence" value="ECO:0007669"/>
    <property type="project" value="InterPro"/>
</dbReference>
<proteinExistence type="predicted"/>
<dbReference type="InterPro" id="IPR012337">
    <property type="entry name" value="RNaseH-like_sf"/>
</dbReference>
<gene>
    <name evidence="3" type="ORF">BKA15_000171</name>
</gene>
<feature type="compositionally biased region" description="Low complexity" evidence="1">
    <location>
        <begin position="1"/>
        <end position="12"/>
    </location>
</feature>
<dbReference type="SMART" id="SM00341">
    <property type="entry name" value="HRDC"/>
    <property type="match status" value="1"/>
</dbReference>
<dbReference type="PROSITE" id="PS50967">
    <property type="entry name" value="HRDC"/>
    <property type="match status" value="1"/>
</dbReference>
<name>A0A7Y9I237_9ACTN</name>
<dbReference type="Gene3D" id="3.30.420.10">
    <property type="entry name" value="Ribonuclease H-like superfamily/Ribonuclease H"/>
    <property type="match status" value="1"/>
</dbReference>
<dbReference type="AlphaFoldDB" id="A0A7Y9I237"/>
<dbReference type="GO" id="GO:0006139">
    <property type="term" value="P:nucleobase-containing compound metabolic process"/>
    <property type="evidence" value="ECO:0007669"/>
    <property type="project" value="InterPro"/>
</dbReference>
<sequence>MTTTTPGAAGPARPLSDTDGDPTDSPDVTVLTRPAEGAPPIVATPDRLEEAIASLRSGSGPVAVDAERANGFRYSQRAYLIQLRREGSGTWLIDPIPFGDPADLSPVADAITDAEWVIHAASQDLPCLNEVRMLPRQLFDTELAGRLLGYPRVALGTMLEELFSIRLLKEHSAADWSTRPLPADWITYAALDVELLVGLRDRLAEQLDEAGKSEWARQEFDALIAGASVPPEARPDPWRRTSGIHKVRSRRGLAVVRALWQTRDAIAAELDRAPGKVLTDLSIAEAAGDQSLTPRSFRGIGGFRRRLARQYEADWSDAIAAALALPEADLPPMHITSDGPPQARLWASRDPVAAKRLARVREALAKRAAALDLPAENLLTPEYVRRLAWRPPEPVNEEAVDAALAGYGARAWQRELAVPLITPLLTP</sequence>
<dbReference type="InterPro" id="IPR002121">
    <property type="entry name" value="HRDC_dom"/>
</dbReference>
<protein>
    <submittedName>
        <fullName evidence="3">Ribonuclease D</fullName>
        <ecNumber evidence="3">3.1.13.5</ecNumber>
    </submittedName>
</protein>
<dbReference type="GO" id="GO:0033890">
    <property type="term" value="F:ribonuclease D activity"/>
    <property type="evidence" value="ECO:0007669"/>
    <property type="project" value="UniProtKB-EC"/>
</dbReference>
<dbReference type="RefSeq" id="WP_312878781.1">
    <property type="nucleotide sequence ID" value="NZ_JACCBU010000001.1"/>
</dbReference>
<dbReference type="SUPFAM" id="SSF53098">
    <property type="entry name" value="Ribonuclease H-like"/>
    <property type="match status" value="1"/>
</dbReference>
<keyword evidence="4" id="KW-1185">Reference proteome</keyword>
<dbReference type="GO" id="GO:0008408">
    <property type="term" value="F:3'-5' exonuclease activity"/>
    <property type="evidence" value="ECO:0007669"/>
    <property type="project" value="InterPro"/>
</dbReference>
<dbReference type="GO" id="GO:0003676">
    <property type="term" value="F:nucleic acid binding"/>
    <property type="evidence" value="ECO:0007669"/>
    <property type="project" value="InterPro"/>
</dbReference>
<dbReference type="Gene3D" id="1.10.150.80">
    <property type="entry name" value="HRDC domain"/>
    <property type="match status" value="2"/>
</dbReference>
<dbReference type="InterPro" id="IPR044876">
    <property type="entry name" value="HRDC_dom_sf"/>
</dbReference>
<evidence type="ECO:0000313" key="3">
    <source>
        <dbReference type="EMBL" id="NYE68842.1"/>
    </source>
</evidence>
<comment type="caution">
    <text evidence="3">The sequence shown here is derived from an EMBL/GenBank/DDBJ whole genome shotgun (WGS) entry which is preliminary data.</text>
</comment>
<dbReference type="EC" id="3.1.13.5" evidence="3"/>
<feature type="region of interest" description="Disordered" evidence="1">
    <location>
        <begin position="1"/>
        <end position="39"/>
    </location>
</feature>
<accession>A0A7Y9I237</accession>
<dbReference type="CDD" id="cd06142">
    <property type="entry name" value="RNaseD_exo"/>
    <property type="match status" value="1"/>
</dbReference>
<dbReference type="InterPro" id="IPR036397">
    <property type="entry name" value="RNaseH_sf"/>
</dbReference>
<dbReference type="Pfam" id="PF00570">
    <property type="entry name" value="HRDC"/>
    <property type="match status" value="1"/>
</dbReference>
<dbReference type="Pfam" id="PF18305">
    <property type="entry name" value="DNA_pol_A_exoN"/>
    <property type="match status" value="1"/>
</dbReference>
<dbReference type="InterPro" id="IPR051086">
    <property type="entry name" value="RNase_D-like"/>
</dbReference>
<evidence type="ECO:0000313" key="4">
    <source>
        <dbReference type="Proteomes" id="UP000569914"/>
    </source>
</evidence>
<dbReference type="InterPro" id="IPR002562">
    <property type="entry name" value="3'-5'_exonuclease_dom"/>
</dbReference>
<dbReference type="PANTHER" id="PTHR47649">
    <property type="entry name" value="RIBONUCLEASE D"/>
    <property type="match status" value="1"/>
</dbReference>
<organism evidence="3 4">
    <name type="scientific">Microlunatus parietis</name>
    <dbReference type="NCBI Taxonomy" id="682979"/>
    <lineage>
        <taxon>Bacteria</taxon>
        <taxon>Bacillati</taxon>
        <taxon>Actinomycetota</taxon>
        <taxon>Actinomycetes</taxon>
        <taxon>Propionibacteriales</taxon>
        <taxon>Propionibacteriaceae</taxon>
        <taxon>Microlunatus</taxon>
    </lineage>
</organism>
<dbReference type="SUPFAM" id="SSF47819">
    <property type="entry name" value="HRDC-like"/>
    <property type="match status" value="1"/>
</dbReference>